<evidence type="ECO:0000256" key="1">
    <source>
        <dbReference type="SAM" id="SignalP"/>
    </source>
</evidence>
<dbReference type="PANTHER" id="PTHR43737:SF1">
    <property type="entry name" value="DUF1501 DOMAIN-CONTAINING PROTEIN"/>
    <property type="match status" value="1"/>
</dbReference>
<evidence type="ECO:0000313" key="3">
    <source>
        <dbReference type="Proteomes" id="UP000240505"/>
    </source>
</evidence>
<dbReference type="InterPro" id="IPR010869">
    <property type="entry name" value="DUF1501"/>
</dbReference>
<name>A0A2R4C8W0_9BURK</name>
<organism evidence="2 3">
    <name type="scientific">Pseudoduganella armeniaca</name>
    <dbReference type="NCBI Taxonomy" id="2072590"/>
    <lineage>
        <taxon>Bacteria</taxon>
        <taxon>Pseudomonadati</taxon>
        <taxon>Pseudomonadota</taxon>
        <taxon>Betaproteobacteria</taxon>
        <taxon>Burkholderiales</taxon>
        <taxon>Oxalobacteraceae</taxon>
        <taxon>Telluria group</taxon>
        <taxon>Pseudoduganella</taxon>
    </lineage>
</organism>
<dbReference type="AlphaFoldDB" id="A0A2R4C8W0"/>
<evidence type="ECO:0008006" key="4">
    <source>
        <dbReference type="Google" id="ProtNLM"/>
    </source>
</evidence>
<dbReference type="EMBL" id="CP028324">
    <property type="protein sequence ID" value="AVR95982.1"/>
    <property type="molecule type" value="Genomic_DNA"/>
</dbReference>
<dbReference type="Pfam" id="PF07394">
    <property type="entry name" value="DUF1501"/>
    <property type="match status" value="1"/>
</dbReference>
<protein>
    <recommendedName>
        <fullName evidence="4">DUF1501 domain-containing protein</fullName>
    </recommendedName>
</protein>
<reference evidence="2 3" key="1">
    <citation type="submission" date="2018-03" db="EMBL/GenBank/DDBJ databases">
        <title>Massilia armeniaca sp. nov., isolated from desert soil.</title>
        <authorList>
            <person name="Huang H."/>
            <person name="Ren M."/>
        </authorList>
    </citation>
    <scope>NUCLEOTIDE SEQUENCE [LARGE SCALE GENOMIC DNA]</scope>
    <source>
        <strain evidence="2 3">ZMN-3</strain>
    </source>
</reference>
<dbReference type="KEGG" id="masz:C9I28_09740"/>
<gene>
    <name evidence="2" type="ORF">C9I28_09740</name>
</gene>
<sequence length="472" mass="49863">MELNFSRRRFLGSALSMAGSSTLPLLAGLGAVANASAADDYKALVCVFMNGGNDAYNTVLPTDTESWQSYQRYRNMANVGSIALAAVARPAGVLPITPVATQGGRTFALHPQLDGVRTLFEAGRLGIVANVGPLVQPTSIKEYRNGTAVLPRELFSHNDQQSVWQSSKPEGAAFGWGGRIADLTAGANRNNMFTCISTAENAVFVSGKTMTQYQLAAAGVPAVLSMNGTLFGAHNHPLANIITPSSRNLFEKEYGAITKRALESQAVLADAMAASGGGAIPAPSLYTNPNTGARSINPLAQQLHTVARVIAARGALGVKRQVFYVSLGGFDTHANQKIRHADLMARLAHAMAYFDGVTASLLGQNMRDRITTFTASDFGRTLVTNGDGTDHGWGGHHFVMGGAVKGGNIYGTMPDIGVGHQNDVGGGALLPTQSVDQYGATLANWFGVPYAHLENIFPNLRNFGTRVLPFIA</sequence>
<feature type="signal peptide" evidence="1">
    <location>
        <begin position="1"/>
        <end position="27"/>
    </location>
</feature>
<dbReference type="InterPro" id="IPR006311">
    <property type="entry name" value="TAT_signal"/>
</dbReference>
<dbReference type="PANTHER" id="PTHR43737">
    <property type="entry name" value="BLL7424 PROTEIN"/>
    <property type="match status" value="1"/>
</dbReference>
<evidence type="ECO:0000313" key="2">
    <source>
        <dbReference type="EMBL" id="AVR95982.1"/>
    </source>
</evidence>
<dbReference type="PROSITE" id="PS51318">
    <property type="entry name" value="TAT"/>
    <property type="match status" value="1"/>
</dbReference>
<dbReference type="OrthoDB" id="9779968at2"/>
<accession>A0A2R4C8W0</accession>
<dbReference type="Proteomes" id="UP000240505">
    <property type="component" value="Chromosome"/>
</dbReference>
<keyword evidence="1" id="KW-0732">Signal</keyword>
<proteinExistence type="predicted"/>
<keyword evidence="3" id="KW-1185">Reference proteome</keyword>
<feature type="chain" id="PRO_5015345378" description="DUF1501 domain-containing protein" evidence="1">
    <location>
        <begin position="28"/>
        <end position="472"/>
    </location>
</feature>